<comment type="subcellular location">
    <subcellularLocation>
        <location evidence="1">Nucleus</location>
    </subcellularLocation>
</comment>
<evidence type="ECO:0000259" key="3">
    <source>
        <dbReference type="PROSITE" id="PS51667"/>
    </source>
</evidence>
<dbReference type="PROSITE" id="PS51916">
    <property type="entry name" value="DEUBAD"/>
    <property type="match status" value="1"/>
</dbReference>
<feature type="domain" description="DEUBAD" evidence="4">
    <location>
        <begin position="89"/>
        <end position="175"/>
    </location>
</feature>
<feature type="non-terminal residue" evidence="5">
    <location>
        <position position="175"/>
    </location>
</feature>
<accession>A0AA38H0K2</accession>
<evidence type="ECO:0000256" key="1">
    <source>
        <dbReference type="ARBA" id="ARBA00004123"/>
    </source>
</evidence>
<dbReference type="AlphaFoldDB" id="A0AA38H0K2"/>
<dbReference type="PROSITE" id="PS51667">
    <property type="entry name" value="WRC"/>
    <property type="match status" value="1"/>
</dbReference>
<reference evidence="5 6" key="1">
    <citation type="journal article" date="2021" name="Nat. Plants">
        <title>The Taxus genome provides insights into paclitaxel biosynthesis.</title>
        <authorList>
            <person name="Xiong X."/>
            <person name="Gou J."/>
            <person name="Liao Q."/>
            <person name="Li Y."/>
            <person name="Zhou Q."/>
            <person name="Bi G."/>
            <person name="Li C."/>
            <person name="Du R."/>
            <person name="Wang X."/>
            <person name="Sun T."/>
            <person name="Guo L."/>
            <person name="Liang H."/>
            <person name="Lu P."/>
            <person name="Wu Y."/>
            <person name="Zhang Z."/>
            <person name="Ro D.K."/>
            <person name="Shang Y."/>
            <person name="Huang S."/>
            <person name="Yan J."/>
        </authorList>
    </citation>
    <scope>NUCLEOTIDE SEQUENCE [LARGE SCALE GENOMIC DNA]</scope>
    <source>
        <strain evidence="5">Ta-2019</strain>
    </source>
</reference>
<dbReference type="OMA" id="CEHHIAV"/>
<dbReference type="InterPro" id="IPR044867">
    <property type="entry name" value="DEUBAD_dom"/>
</dbReference>
<comment type="caution">
    <text evidence="5">The sequence shown here is derived from an EMBL/GenBank/DDBJ whole genome shotgun (WGS) entry which is preliminary data.</text>
</comment>
<keyword evidence="6" id="KW-1185">Reference proteome</keyword>
<dbReference type="Proteomes" id="UP000824469">
    <property type="component" value="Unassembled WGS sequence"/>
</dbReference>
<evidence type="ECO:0000259" key="4">
    <source>
        <dbReference type="PROSITE" id="PS51916"/>
    </source>
</evidence>
<evidence type="ECO:0008006" key="7">
    <source>
        <dbReference type="Google" id="ProtNLM"/>
    </source>
</evidence>
<proteinExistence type="predicted"/>
<name>A0AA38H0K2_TAXCH</name>
<dbReference type="PANTHER" id="PTHR13052:SF2">
    <property type="entry name" value="NUCLEAR FACTOR KAPPA-B-BINDING PROTEIN"/>
    <property type="match status" value="1"/>
</dbReference>
<dbReference type="InterPro" id="IPR014977">
    <property type="entry name" value="WRC_dom"/>
</dbReference>
<keyword evidence="2" id="KW-0539">Nucleus</keyword>
<dbReference type="GO" id="GO:0031011">
    <property type="term" value="C:Ino80 complex"/>
    <property type="evidence" value="ECO:0007669"/>
    <property type="project" value="InterPro"/>
</dbReference>
<dbReference type="EMBL" id="JAHRHJ020000001">
    <property type="protein sequence ID" value="KAH9331135.1"/>
    <property type="molecule type" value="Genomic_DNA"/>
</dbReference>
<dbReference type="InterPro" id="IPR024867">
    <property type="entry name" value="NFRKB"/>
</dbReference>
<dbReference type="PANTHER" id="PTHR13052">
    <property type="entry name" value="NFRKB-RELATED"/>
    <property type="match status" value="1"/>
</dbReference>
<gene>
    <name evidence="5" type="ORF">KI387_003243</name>
</gene>
<evidence type="ECO:0000313" key="6">
    <source>
        <dbReference type="Proteomes" id="UP000824469"/>
    </source>
</evidence>
<evidence type="ECO:0000313" key="5">
    <source>
        <dbReference type="EMBL" id="KAH9331135.1"/>
    </source>
</evidence>
<sequence length="175" mass="20483">MGKKNECDLQDEFRCKRRDKNKSWRCTNPRVPGKIHCEHHIAVQKDKYRRLKLKKKSSQHFHEIGITQRCIGDLGRIRKPQIAQRFAVPSEIFHLSSLSEVLTMDAWNNILSPADRYNLRSLLPREDMSDSLVESLLKGKIMRFGENPAKTWGQRVCKGEQSPDFLVRKENKLKL</sequence>
<feature type="domain" description="WRC" evidence="3">
    <location>
        <begin position="9"/>
        <end position="57"/>
    </location>
</feature>
<organism evidence="5 6">
    <name type="scientific">Taxus chinensis</name>
    <name type="common">Chinese yew</name>
    <name type="synonym">Taxus wallichiana var. chinensis</name>
    <dbReference type="NCBI Taxonomy" id="29808"/>
    <lineage>
        <taxon>Eukaryota</taxon>
        <taxon>Viridiplantae</taxon>
        <taxon>Streptophyta</taxon>
        <taxon>Embryophyta</taxon>
        <taxon>Tracheophyta</taxon>
        <taxon>Spermatophyta</taxon>
        <taxon>Pinopsida</taxon>
        <taxon>Pinidae</taxon>
        <taxon>Conifers II</taxon>
        <taxon>Cupressales</taxon>
        <taxon>Taxaceae</taxon>
        <taxon>Taxus</taxon>
    </lineage>
</organism>
<protein>
    <recommendedName>
        <fullName evidence="7">WRC domain-containing protein</fullName>
    </recommendedName>
</protein>
<evidence type="ECO:0000256" key="2">
    <source>
        <dbReference type="ARBA" id="ARBA00023242"/>
    </source>
</evidence>